<evidence type="ECO:0000313" key="2">
    <source>
        <dbReference type="EMBL" id="SFB84747.1"/>
    </source>
</evidence>
<dbReference type="AlphaFoldDB" id="A0A1I1ECH5"/>
<feature type="region of interest" description="Disordered" evidence="1">
    <location>
        <begin position="1"/>
        <end position="67"/>
    </location>
</feature>
<dbReference type="EMBL" id="FOLM01000001">
    <property type="protein sequence ID" value="SFB84747.1"/>
    <property type="molecule type" value="Genomic_DNA"/>
</dbReference>
<evidence type="ECO:0000313" key="3">
    <source>
        <dbReference type="Proteomes" id="UP000199207"/>
    </source>
</evidence>
<reference evidence="2 3" key="1">
    <citation type="submission" date="2016-10" db="EMBL/GenBank/DDBJ databases">
        <authorList>
            <person name="de Groot N.N."/>
        </authorList>
    </citation>
    <scope>NUCLEOTIDE SEQUENCE [LARGE SCALE GENOMIC DNA]</scope>
    <source>
        <strain evidence="2 3">CGMCC 4.5739</strain>
    </source>
</reference>
<dbReference type="Proteomes" id="UP000199207">
    <property type="component" value="Unassembled WGS sequence"/>
</dbReference>
<sequence>MSLPPAAPAGPGLDGMRSLPEQGRGGEPARALRDIEALLALNGSDPAGPHPGRRLLVPAGLPSGDRG</sequence>
<dbReference type="RefSeq" id="WP_175541198.1">
    <property type="nucleotide sequence ID" value="NZ_FOLM01000001.1"/>
</dbReference>
<keyword evidence="3" id="KW-1185">Reference proteome</keyword>
<gene>
    <name evidence="2" type="ORF">SAMN05421773_101243</name>
</gene>
<proteinExistence type="predicted"/>
<accession>A0A1I1ECH5</accession>
<evidence type="ECO:0000256" key="1">
    <source>
        <dbReference type="SAM" id="MobiDB-lite"/>
    </source>
</evidence>
<name>A0A1I1ECH5_9ACTN</name>
<protein>
    <submittedName>
        <fullName evidence="2">Uncharacterized protein</fullName>
    </submittedName>
</protein>
<organism evidence="2 3">
    <name type="scientific">Streptomyces aidingensis</name>
    <dbReference type="NCBI Taxonomy" id="910347"/>
    <lineage>
        <taxon>Bacteria</taxon>
        <taxon>Bacillati</taxon>
        <taxon>Actinomycetota</taxon>
        <taxon>Actinomycetes</taxon>
        <taxon>Kitasatosporales</taxon>
        <taxon>Streptomycetaceae</taxon>
        <taxon>Streptomyces</taxon>
    </lineage>
</organism>